<accession>A0A1L9S6A7</accession>
<keyword evidence="2" id="KW-0378">Hydrolase</keyword>
<evidence type="ECO:0000313" key="4">
    <source>
        <dbReference type="EMBL" id="OJJ42675.1"/>
    </source>
</evidence>
<dbReference type="AlphaFoldDB" id="A0A1L9S6A7"/>
<dbReference type="OrthoDB" id="3466836at2759"/>
<organism evidence="4 5">
    <name type="scientific">Penicilliopsis zonata CBS 506.65</name>
    <dbReference type="NCBI Taxonomy" id="1073090"/>
    <lineage>
        <taxon>Eukaryota</taxon>
        <taxon>Fungi</taxon>
        <taxon>Dikarya</taxon>
        <taxon>Ascomycota</taxon>
        <taxon>Pezizomycotina</taxon>
        <taxon>Eurotiomycetes</taxon>
        <taxon>Eurotiomycetidae</taxon>
        <taxon>Eurotiales</taxon>
        <taxon>Aspergillaceae</taxon>
        <taxon>Penicilliopsis</taxon>
    </lineage>
</organism>
<dbReference type="VEuPathDB" id="FungiDB:ASPZODRAFT_76410"/>
<evidence type="ECO:0000256" key="1">
    <source>
        <dbReference type="ARBA" id="ARBA00010088"/>
    </source>
</evidence>
<feature type="domain" description="AB hydrolase-1" evidence="3">
    <location>
        <begin position="28"/>
        <end position="302"/>
    </location>
</feature>
<dbReference type="InterPro" id="IPR000073">
    <property type="entry name" value="AB_hydrolase_1"/>
</dbReference>
<reference evidence="5" key="1">
    <citation type="journal article" date="2017" name="Genome Biol.">
        <title>Comparative genomics reveals high biological diversity and specific adaptations in the industrially and medically important fungal genus Aspergillus.</title>
        <authorList>
            <person name="de Vries R.P."/>
            <person name="Riley R."/>
            <person name="Wiebenga A."/>
            <person name="Aguilar-Osorio G."/>
            <person name="Amillis S."/>
            <person name="Uchima C.A."/>
            <person name="Anderluh G."/>
            <person name="Asadollahi M."/>
            <person name="Askin M."/>
            <person name="Barry K."/>
            <person name="Battaglia E."/>
            <person name="Bayram O."/>
            <person name="Benocci T."/>
            <person name="Braus-Stromeyer S.A."/>
            <person name="Caldana C."/>
            <person name="Canovas D."/>
            <person name="Cerqueira G.C."/>
            <person name="Chen F."/>
            <person name="Chen W."/>
            <person name="Choi C."/>
            <person name="Clum A."/>
            <person name="Dos Santos R.A."/>
            <person name="Damasio A.R."/>
            <person name="Diallinas G."/>
            <person name="Emri T."/>
            <person name="Fekete E."/>
            <person name="Flipphi M."/>
            <person name="Freyberg S."/>
            <person name="Gallo A."/>
            <person name="Gournas C."/>
            <person name="Habgood R."/>
            <person name="Hainaut M."/>
            <person name="Harispe M.L."/>
            <person name="Henrissat B."/>
            <person name="Hilden K.S."/>
            <person name="Hope R."/>
            <person name="Hossain A."/>
            <person name="Karabika E."/>
            <person name="Karaffa L."/>
            <person name="Karanyi Z."/>
            <person name="Krasevec N."/>
            <person name="Kuo A."/>
            <person name="Kusch H."/>
            <person name="LaButti K."/>
            <person name="Lagendijk E.L."/>
            <person name="Lapidus A."/>
            <person name="Levasseur A."/>
            <person name="Lindquist E."/>
            <person name="Lipzen A."/>
            <person name="Logrieco A.F."/>
            <person name="MacCabe A."/>
            <person name="Maekelae M.R."/>
            <person name="Malavazi I."/>
            <person name="Melin P."/>
            <person name="Meyer V."/>
            <person name="Mielnichuk N."/>
            <person name="Miskei M."/>
            <person name="Molnar A.P."/>
            <person name="Mule G."/>
            <person name="Ngan C.Y."/>
            <person name="Orejas M."/>
            <person name="Orosz E."/>
            <person name="Ouedraogo J.P."/>
            <person name="Overkamp K.M."/>
            <person name="Park H.-S."/>
            <person name="Perrone G."/>
            <person name="Piumi F."/>
            <person name="Punt P.J."/>
            <person name="Ram A.F."/>
            <person name="Ramon A."/>
            <person name="Rauscher S."/>
            <person name="Record E."/>
            <person name="Riano-Pachon D.M."/>
            <person name="Robert V."/>
            <person name="Roehrig J."/>
            <person name="Ruller R."/>
            <person name="Salamov A."/>
            <person name="Salih N.S."/>
            <person name="Samson R.A."/>
            <person name="Sandor E."/>
            <person name="Sanguinetti M."/>
            <person name="Schuetze T."/>
            <person name="Sepcic K."/>
            <person name="Shelest E."/>
            <person name="Sherlock G."/>
            <person name="Sophianopoulou V."/>
            <person name="Squina F.M."/>
            <person name="Sun H."/>
            <person name="Susca A."/>
            <person name="Todd R.B."/>
            <person name="Tsang A."/>
            <person name="Unkles S.E."/>
            <person name="van de Wiele N."/>
            <person name="van Rossen-Uffink D."/>
            <person name="Oliveira J.V."/>
            <person name="Vesth T.C."/>
            <person name="Visser J."/>
            <person name="Yu J.-H."/>
            <person name="Zhou M."/>
            <person name="Andersen M.R."/>
            <person name="Archer D.B."/>
            <person name="Baker S.E."/>
            <person name="Benoit I."/>
            <person name="Brakhage A.A."/>
            <person name="Braus G.H."/>
            <person name="Fischer R."/>
            <person name="Frisvad J.C."/>
            <person name="Goldman G.H."/>
            <person name="Houbraken J."/>
            <person name="Oakley B."/>
            <person name="Pocsi I."/>
            <person name="Scazzocchio C."/>
            <person name="Seiboth B."/>
            <person name="vanKuyk P.A."/>
            <person name="Wortman J."/>
            <person name="Dyer P.S."/>
            <person name="Grigoriev I.V."/>
        </authorList>
    </citation>
    <scope>NUCLEOTIDE SEQUENCE [LARGE SCALE GENOMIC DNA]</scope>
    <source>
        <strain evidence="5">CBS 506.65</strain>
    </source>
</reference>
<comment type="similarity">
    <text evidence="1">Belongs to the peptidase S33 family.</text>
</comment>
<gene>
    <name evidence="4" type="ORF">ASPZODRAFT_76410</name>
</gene>
<dbReference type="SUPFAM" id="SSF53474">
    <property type="entry name" value="alpha/beta-Hydrolases"/>
    <property type="match status" value="1"/>
</dbReference>
<dbReference type="Proteomes" id="UP000184188">
    <property type="component" value="Unassembled WGS sequence"/>
</dbReference>
<name>A0A1L9S6A7_9EURO</name>
<sequence length="312" mass="34020">MSFISLQTKPSAQLCYTFTPPSQSSVLLVFLNGLGLPQAAWQPVISQLRTLRNEKRASLPAILTYDRFGQGQTTDRDPRDASVLDPSHGHDCADVVADLHQLILQIKELHLKDDKNTISTVFVANSIGCALARLYAETYPGSVAGVLLLDSVLANSDFVSVFPDPDKKDDTIELPSDVTPDMLRTARDRVARIFHPSVGSREGLSRKTLAGLLPTSDGPVLLGPDGKGPYVTVIGHDPEAFAAESEKMGMPRVLSRAYTNPYWEKYNAGLVQITEPDRARGPFQAPGAGHFVQKDNPGFVVEELDILLDQLD</sequence>
<keyword evidence="5" id="KW-1185">Reference proteome</keyword>
<dbReference type="RefSeq" id="XP_022577185.1">
    <property type="nucleotide sequence ID" value="XM_022730083.1"/>
</dbReference>
<dbReference type="PANTHER" id="PTHR43248:SF27">
    <property type="entry name" value="AB HYDROLASE-1 DOMAIN-CONTAINING PROTEIN"/>
    <property type="match status" value="1"/>
</dbReference>
<dbReference type="GO" id="GO:0016787">
    <property type="term" value="F:hydrolase activity"/>
    <property type="evidence" value="ECO:0007669"/>
    <property type="project" value="UniProtKB-KW"/>
</dbReference>
<evidence type="ECO:0000259" key="3">
    <source>
        <dbReference type="Pfam" id="PF12697"/>
    </source>
</evidence>
<dbReference type="GeneID" id="34616547"/>
<dbReference type="Pfam" id="PF12697">
    <property type="entry name" value="Abhydrolase_6"/>
    <property type="match status" value="1"/>
</dbReference>
<evidence type="ECO:0000313" key="5">
    <source>
        <dbReference type="Proteomes" id="UP000184188"/>
    </source>
</evidence>
<proteinExistence type="inferred from homology"/>
<dbReference type="Gene3D" id="3.40.50.1820">
    <property type="entry name" value="alpha/beta hydrolase"/>
    <property type="match status" value="1"/>
</dbReference>
<dbReference type="EMBL" id="KV878357">
    <property type="protein sequence ID" value="OJJ42675.1"/>
    <property type="molecule type" value="Genomic_DNA"/>
</dbReference>
<evidence type="ECO:0000256" key="2">
    <source>
        <dbReference type="ARBA" id="ARBA00022801"/>
    </source>
</evidence>
<dbReference type="InterPro" id="IPR051601">
    <property type="entry name" value="Serine_prot/Carboxylest_S33"/>
</dbReference>
<dbReference type="PANTHER" id="PTHR43248">
    <property type="entry name" value="2-SUCCINYL-6-HYDROXY-2,4-CYCLOHEXADIENE-1-CARBOXYLATE SYNTHASE"/>
    <property type="match status" value="1"/>
</dbReference>
<protein>
    <recommendedName>
        <fullName evidence="3">AB hydrolase-1 domain-containing protein</fullName>
    </recommendedName>
</protein>
<dbReference type="InterPro" id="IPR029058">
    <property type="entry name" value="AB_hydrolase_fold"/>
</dbReference>